<dbReference type="PANTHER" id="PTHR33710">
    <property type="entry name" value="BNAC02G09200D PROTEIN"/>
    <property type="match status" value="1"/>
</dbReference>
<reference evidence="1 2" key="1">
    <citation type="journal article" date="2018" name="Mol. Plant">
        <title>The genome of Artemisia annua provides insight into the evolution of Asteraceae family and artemisinin biosynthesis.</title>
        <authorList>
            <person name="Shen Q."/>
            <person name="Zhang L."/>
            <person name="Liao Z."/>
            <person name="Wang S."/>
            <person name="Yan T."/>
            <person name="Shi P."/>
            <person name="Liu M."/>
            <person name="Fu X."/>
            <person name="Pan Q."/>
            <person name="Wang Y."/>
            <person name="Lv Z."/>
            <person name="Lu X."/>
            <person name="Zhang F."/>
            <person name="Jiang W."/>
            <person name="Ma Y."/>
            <person name="Chen M."/>
            <person name="Hao X."/>
            <person name="Li L."/>
            <person name="Tang Y."/>
            <person name="Lv G."/>
            <person name="Zhou Y."/>
            <person name="Sun X."/>
            <person name="Brodelius P.E."/>
            <person name="Rose J.K.C."/>
            <person name="Tang K."/>
        </authorList>
    </citation>
    <scope>NUCLEOTIDE SEQUENCE [LARGE SCALE GENOMIC DNA]</scope>
    <source>
        <strain evidence="2">cv. Huhao1</strain>
        <tissue evidence="1">Leaf</tissue>
    </source>
</reference>
<dbReference type="STRING" id="35608.A0A2U1PK53"/>
<dbReference type="GO" id="GO:0003964">
    <property type="term" value="F:RNA-directed DNA polymerase activity"/>
    <property type="evidence" value="ECO:0007669"/>
    <property type="project" value="UniProtKB-KW"/>
</dbReference>
<dbReference type="EMBL" id="PKPP01001049">
    <property type="protein sequence ID" value="PWA86144.1"/>
    <property type="molecule type" value="Genomic_DNA"/>
</dbReference>
<evidence type="ECO:0000313" key="1">
    <source>
        <dbReference type="EMBL" id="PWA86144.1"/>
    </source>
</evidence>
<dbReference type="SUPFAM" id="SSF56219">
    <property type="entry name" value="DNase I-like"/>
    <property type="match status" value="1"/>
</dbReference>
<gene>
    <name evidence="1" type="ORF">CTI12_AA143580</name>
</gene>
<keyword evidence="1" id="KW-0695">RNA-directed DNA polymerase</keyword>
<evidence type="ECO:0000313" key="2">
    <source>
        <dbReference type="Proteomes" id="UP000245207"/>
    </source>
</evidence>
<organism evidence="1 2">
    <name type="scientific">Artemisia annua</name>
    <name type="common">Sweet wormwood</name>
    <dbReference type="NCBI Taxonomy" id="35608"/>
    <lineage>
        <taxon>Eukaryota</taxon>
        <taxon>Viridiplantae</taxon>
        <taxon>Streptophyta</taxon>
        <taxon>Embryophyta</taxon>
        <taxon>Tracheophyta</taxon>
        <taxon>Spermatophyta</taxon>
        <taxon>Magnoliopsida</taxon>
        <taxon>eudicotyledons</taxon>
        <taxon>Gunneridae</taxon>
        <taxon>Pentapetalae</taxon>
        <taxon>asterids</taxon>
        <taxon>campanulids</taxon>
        <taxon>Asterales</taxon>
        <taxon>Asteraceae</taxon>
        <taxon>Asteroideae</taxon>
        <taxon>Anthemideae</taxon>
        <taxon>Artemisiinae</taxon>
        <taxon>Artemisia</taxon>
    </lineage>
</organism>
<comment type="caution">
    <text evidence="1">The sequence shown here is derived from an EMBL/GenBank/DDBJ whole genome shotgun (WGS) entry which is preliminary data.</text>
</comment>
<keyword evidence="1" id="KW-0548">Nucleotidyltransferase</keyword>
<dbReference type="AlphaFoldDB" id="A0A2U1PK53"/>
<accession>A0A2U1PK53</accession>
<proteinExistence type="predicted"/>
<sequence>MNCLSVNVRGLGVNVRDLGFDSKAGWIRRIKSEMGISFIGIQETMSCNIDSGLVSNFWGGLGFDFEKVDSIRNSGGLLSIWDPKVLMKDLVLKDTNFLLVSGLLTDGTTRLNVINVYAPQNNGDKRDLWAKISEVLNGGHGWWIVFGDFNAVREPSERKNSCFDPVCAREFNDFLDDTGLREYNMKVMRFTYLVNRRGECKMSRIDRIFVCDAIFNKWPNACVRALKREYSDHAPLCLSLIDKNFAPKPFRWFNSWLDRPGCEEVILSGLLGWSNSGPADLNLIRKLGSLRGKLKAWINDLRIKENEDVKRLILEKEDMERLMEHKELDEAELWVWVECKKSLQEIDSFRHRDMRQKSWVKWASLGDENTSFFPQKVGDPLTSTEAR</sequence>
<keyword evidence="1" id="KW-0808">Transferase</keyword>
<dbReference type="Gene3D" id="3.60.10.10">
    <property type="entry name" value="Endonuclease/exonuclease/phosphatase"/>
    <property type="match status" value="1"/>
</dbReference>
<keyword evidence="2" id="KW-1185">Reference proteome</keyword>
<dbReference type="OrthoDB" id="1750912at2759"/>
<dbReference type="Proteomes" id="UP000245207">
    <property type="component" value="Unassembled WGS sequence"/>
</dbReference>
<protein>
    <submittedName>
        <fullName evidence="1">RNA-directed DNA polymerase, eukaryota, Reverse transcriptase zinc-binding domain protein</fullName>
    </submittedName>
</protein>
<dbReference type="InterPro" id="IPR036691">
    <property type="entry name" value="Endo/exonu/phosph_ase_sf"/>
</dbReference>
<name>A0A2U1PK53_ARTAN</name>
<dbReference type="PANTHER" id="PTHR33710:SF64">
    <property type="entry name" value="ENDONUCLEASE_EXONUCLEASE_PHOSPHATASE DOMAIN-CONTAINING PROTEIN"/>
    <property type="match status" value="1"/>
</dbReference>